<dbReference type="PANTHER" id="PTHR30204">
    <property type="entry name" value="REDOX-CYCLING DRUG-SENSING TRANSCRIPTIONAL ACTIVATOR SOXR"/>
    <property type="match status" value="1"/>
</dbReference>
<dbReference type="SUPFAM" id="SSF46955">
    <property type="entry name" value="Putative DNA-binding domain"/>
    <property type="match status" value="1"/>
</dbReference>
<dbReference type="Pfam" id="PF13411">
    <property type="entry name" value="MerR_1"/>
    <property type="match status" value="1"/>
</dbReference>
<comment type="caution">
    <text evidence="3">The sequence shown here is derived from an EMBL/GenBank/DDBJ whole genome shotgun (WGS) entry which is preliminary data.</text>
</comment>
<dbReference type="SMART" id="SM00422">
    <property type="entry name" value="HTH_MERR"/>
    <property type="match status" value="1"/>
</dbReference>
<organism evidence="3 4">
    <name type="scientific">Neglectibacter timonensis</name>
    <dbReference type="NCBI Taxonomy" id="1776382"/>
    <lineage>
        <taxon>Bacteria</taxon>
        <taxon>Bacillati</taxon>
        <taxon>Bacillota</taxon>
        <taxon>Clostridia</taxon>
        <taxon>Eubacteriales</taxon>
        <taxon>Oscillospiraceae</taxon>
        <taxon>Neglectibacter</taxon>
    </lineage>
</organism>
<gene>
    <name evidence="3" type="ORF">NE695_10100</name>
</gene>
<dbReference type="Proteomes" id="UP001524473">
    <property type="component" value="Unassembled WGS sequence"/>
</dbReference>
<evidence type="ECO:0000313" key="3">
    <source>
        <dbReference type="EMBL" id="MCQ4840262.1"/>
    </source>
</evidence>
<dbReference type="CDD" id="cd04782">
    <property type="entry name" value="HTH_BltR"/>
    <property type="match status" value="1"/>
</dbReference>
<sequence>MKEEHAGLFTTGQFAKLCGTTKETLFYYDELGILKPVKVAENGYRYYSASQFFDLDLITVLQEAGSSLSKIKSYLEHPEPSAFLCLLRENEQMLLEEIKKLQKMRRTLKNAIDAVGTALSTECGVPWLEECPEEWYIATPAQGDVLVLRDIVRSIQDHISYCDSHGLGEELSVGSIVIKDSLLQGDFRESYYSTRLPTSPKPSRLHSSRLYQKPAGLYACILHKGGYSGLLQTYPLLLEFIRRQGLQICGDSFETELLGYLSTDKEEDFVLKLAIGAGPA</sequence>
<dbReference type="Gene3D" id="1.10.1660.10">
    <property type="match status" value="1"/>
</dbReference>
<feature type="domain" description="HTH merR-type" evidence="2">
    <location>
        <begin position="8"/>
        <end position="77"/>
    </location>
</feature>
<dbReference type="PROSITE" id="PS50937">
    <property type="entry name" value="HTH_MERR_2"/>
    <property type="match status" value="1"/>
</dbReference>
<evidence type="ECO:0000313" key="4">
    <source>
        <dbReference type="Proteomes" id="UP001524473"/>
    </source>
</evidence>
<dbReference type="PANTHER" id="PTHR30204:SF85">
    <property type="entry name" value="MULTIDRUG-EFFLUX TRANSPORTER 2 REGULATOR"/>
    <property type="match status" value="1"/>
</dbReference>
<proteinExistence type="predicted"/>
<evidence type="ECO:0000259" key="2">
    <source>
        <dbReference type="PROSITE" id="PS50937"/>
    </source>
</evidence>
<dbReference type="EMBL" id="JANFZH010000021">
    <property type="protein sequence ID" value="MCQ4840262.1"/>
    <property type="molecule type" value="Genomic_DNA"/>
</dbReference>
<dbReference type="GeneID" id="90532121"/>
<dbReference type="InterPro" id="IPR011256">
    <property type="entry name" value="Reg_factor_effector_dom_sf"/>
</dbReference>
<dbReference type="InterPro" id="IPR009061">
    <property type="entry name" value="DNA-bd_dom_put_sf"/>
</dbReference>
<protein>
    <submittedName>
        <fullName evidence="3">MerR family transcriptional regulator</fullName>
    </submittedName>
</protein>
<accession>A0ABT1RZZ7</accession>
<keyword evidence="4" id="KW-1185">Reference proteome</keyword>
<dbReference type="RefSeq" id="WP_066863070.1">
    <property type="nucleotide sequence ID" value="NZ_CABKVV010000013.1"/>
</dbReference>
<dbReference type="InterPro" id="IPR047057">
    <property type="entry name" value="MerR_fam"/>
</dbReference>
<dbReference type="Gene3D" id="3.20.80.10">
    <property type="entry name" value="Regulatory factor, effector binding domain"/>
    <property type="match status" value="1"/>
</dbReference>
<dbReference type="InterPro" id="IPR000551">
    <property type="entry name" value="MerR-type_HTH_dom"/>
</dbReference>
<name>A0ABT1RZZ7_9FIRM</name>
<evidence type="ECO:0000256" key="1">
    <source>
        <dbReference type="ARBA" id="ARBA00023125"/>
    </source>
</evidence>
<reference evidence="3 4" key="1">
    <citation type="submission" date="2022-06" db="EMBL/GenBank/DDBJ databases">
        <title>Isolation of gut microbiota from human fecal samples.</title>
        <authorList>
            <person name="Pamer E.G."/>
            <person name="Barat B."/>
            <person name="Waligurski E."/>
            <person name="Medina S."/>
            <person name="Paddock L."/>
            <person name="Mostad J."/>
        </authorList>
    </citation>
    <scope>NUCLEOTIDE SEQUENCE [LARGE SCALE GENOMIC DNA]</scope>
    <source>
        <strain evidence="3 4">DFI.9.73</strain>
    </source>
</reference>
<keyword evidence="1" id="KW-0238">DNA-binding</keyword>
<dbReference type="SUPFAM" id="SSF55136">
    <property type="entry name" value="Probable bacterial effector-binding domain"/>
    <property type="match status" value="1"/>
</dbReference>